<feature type="transmembrane region" description="Helical" evidence="1">
    <location>
        <begin position="193"/>
        <end position="215"/>
    </location>
</feature>
<sequence>MPEQTRKLAAIVFTDIVGFTKLSAGNEPAALALLEKQRELLKPIVEKHGGSWLKEIGDGLLLSFETTKEAVHCAIEMQQVVKEVENLNLRIGIHQGEVVFQGNDVIGDDVNIAARIEPFAAPGGVAISGRVNASLERDPDFETHYLGQPQLKGVSQTVKAYCITSHGLPKTDMSKVNAKLEPEGFQWNVKNTIGIAASMIGLFMLINFMFLRIGYADKD</sequence>
<name>A0A383A353_9ZZZZ</name>
<keyword evidence="1" id="KW-0812">Transmembrane</keyword>
<dbReference type="GO" id="GO:0035556">
    <property type="term" value="P:intracellular signal transduction"/>
    <property type="evidence" value="ECO:0007669"/>
    <property type="project" value="InterPro"/>
</dbReference>
<accession>A0A383A353</accession>
<gene>
    <name evidence="3" type="ORF">METZ01_LOCUS454978</name>
</gene>
<feature type="non-terminal residue" evidence="3">
    <location>
        <position position="219"/>
    </location>
</feature>
<dbReference type="PROSITE" id="PS50125">
    <property type="entry name" value="GUANYLATE_CYCLASE_2"/>
    <property type="match status" value="1"/>
</dbReference>
<dbReference type="GO" id="GO:0006171">
    <property type="term" value="P:cAMP biosynthetic process"/>
    <property type="evidence" value="ECO:0007669"/>
    <property type="project" value="TreeGrafter"/>
</dbReference>
<organism evidence="3">
    <name type="scientific">marine metagenome</name>
    <dbReference type="NCBI Taxonomy" id="408172"/>
    <lineage>
        <taxon>unclassified sequences</taxon>
        <taxon>metagenomes</taxon>
        <taxon>ecological metagenomes</taxon>
    </lineage>
</organism>
<dbReference type="EMBL" id="UINC01188753">
    <property type="protein sequence ID" value="SVE02124.1"/>
    <property type="molecule type" value="Genomic_DNA"/>
</dbReference>
<dbReference type="PANTHER" id="PTHR43081">
    <property type="entry name" value="ADENYLATE CYCLASE, TERMINAL-DIFFERENTIATION SPECIFIC-RELATED"/>
    <property type="match status" value="1"/>
</dbReference>
<dbReference type="InterPro" id="IPR001054">
    <property type="entry name" value="A/G_cyclase"/>
</dbReference>
<evidence type="ECO:0000259" key="2">
    <source>
        <dbReference type="PROSITE" id="PS50125"/>
    </source>
</evidence>
<dbReference type="CDD" id="cd07302">
    <property type="entry name" value="CHD"/>
    <property type="match status" value="1"/>
</dbReference>
<keyword evidence="1" id="KW-0472">Membrane</keyword>
<dbReference type="AlphaFoldDB" id="A0A383A353"/>
<dbReference type="InterPro" id="IPR029787">
    <property type="entry name" value="Nucleotide_cyclase"/>
</dbReference>
<dbReference type="PANTHER" id="PTHR43081:SF19">
    <property type="entry name" value="PH-SENSITIVE ADENYLATE CYCLASE RV1264"/>
    <property type="match status" value="1"/>
</dbReference>
<feature type="domain" description="Guanylate cyclase" evidence="2">
    <location>
        <begin position="10"/>
        <end position="117"/>
    </location>
</feature>
<evidence type="ECO:0000313" key="3">
    <source>
        <dbReference type="EMBL" id="SVE02124.1"/>
    </source>
</evidence>
<evidence type="ECO:0000256" key="1">
    <source>
        <dbReference type="SAM" id="Phobius"/>
    </source>
</evidence>
<dbReference type="SUPFAM" id="SSF55073">
    <property type="entry name" value="Nucleotide cyclase"/>
    <property type="match status" value="1"/>
</dbReference>
<reference evidence="3" key="1">
    <citation type="submission" date="2018-05" db="EMBL/GenBank/DDBJ databases">
        <authorList>
            <person name="Lanie J.A."/>
            <person name="Ng W.-L."/>
            <person name="Kazmierczak K.M."/>
            <person name="Andrzejewski T.M."/>
            <person name="Davidsen T.M."/>
            <person name="Wayne K.J."/>
            <person name="Tettelin H."/>
            <person name="Glass J.I."/>
            <person name="Rusch D."/>
            <person name="Podicherti R."/>
            <person name="Tsui H.-C.T."/>
            <person name="Winkler M.E."/>
        </authorList>
    </citation>
    <scope>NUCLEOTIDE SEQUENCE</scope>
</reference>
<dbReference type="Pfam" id="PF00211">
    <property type="entry name" value="Guanylate_cyc"/>
    <property type="match status" value="1"/>
</dbReference>
<proteinExistence type="predicted"/>
<protein>
    <recommendedName>
        <fullName evidence="2">Guanylate cyclase domain-containing protein</fullName>
    </recommendedName>
</protein>
<dbReference type="InterPro" id="IPR050697">
    <property type="entry name" value="Adenylyl/Guanylyl_Cyclase_3/4"/>
</dbReference>
<keyword evidence="1" id="KW-1133">Transmembrane helix</keyword>
<dbReference type="Gene3D" id="3.30.70.1230">
    <property type="entry name" value="Nucleotide cyclase"/>
    <property type="match status" value="1"/>
</dbReference>
<dbReference type="SMART" id="SM00044">
    <property type="entry name" value="CYCc"/>
    <property type="match status" value="1"/>
</dbReference>